<keyword evidence="3 6" id="KW-0812">Transmembrane</keyword>
<sequence length="214" mass="23256">MVNPFVGFITNRIGYDTPLFCGFCFTFMSAVMVTLANSYALLMVARGLHGIGSCCTSVAGMGLLADVYPDDYERGKAMGFAMSVMAIGLLGGAPFGSVMYQFTGKEAPFLVIAGFALVDGALQLYTLKPLKFSPRNMPLPPYRALLTDPYILIAAGSLCICNLSYGILEPTLTIRMMEYMCSPRWELGLAFLPSMLTFMIVVNVFGMLAHKIGR</sequence>
<gene>
    <name evidence="8" type="ORF">GDO86_006732</name>
</gene>
<dbReference type="GO" id="GO:0043195">
    <property type="term" value="C:terminal bouton"/>
    <property type="evidence" value="ECO:0007669"/>
    <property type="project" value="TreeGrafter"/>
</dbReference>
<evidence type="ECO:0000313" key="8">
    <source>
        <dbReference type="EMBL" id="KAG8441097.1"/>
    </source>
</evidence>
<protein>
    <recommendedName>
        <fullName evidence="7">Major facilitator superfamily (MFS) profile domain-containing protein</fullName>
    </recommendedName>
</protein>
<proteinExistence type="predicted"/>
<feature type="transmembrane region" description="Helical" evidence="6">
    <location>
        <begin position="80"/>
        <end position="102"/>
    </location>
</feature>
<evidence type="ECO:0000256" key="1">
    <source>
        <dbReference type="ARBA" id="ARBA00004141"/>
    </source>
</evidence>
<dbReference type="PANTHER" id="PTHR23506">
    <property type="entry name" value="GH10249P"/>
    <property type="match status" value="1"/>
</dbReference>
<dbReference type="SUPFAM" id="SSF103473">
    <property type="entry name" value="MFS general substrate transporter"/>
    <property type="match status" value="1"/>
</dbReference>
<dbReference type="PROSITE" id="PS50850">
    <property type="entry name" value="MFS"/>
    <property type="match status" value="1"/>
</dbReference>
<keyword evidence="9" id="KW-1185">Reference proteome</keyword>
<name>A0A8T2JBZ5_9PIPI</name>
<comment type="subcellular location">
    <subcellularLocation>
        <location evidence="1">Membrane</location>
        <topology evidence="1">Multi-pass membrane protein</topology>
    </subcellularLocation>
</comment>
<feature type="transmembrane region" description="Helical" evidence="6">
    <location>
        <begin position="108"/>
        <end position="127"/>
    </location>
</feature>
<feature type="domain" description="Major facilitator superfamily (MFS) profile" evidence="7">
    <location>
        <begin position="1"/>
        <end position="214"/>
    </location>
</feature>
<feature type="transmembrane region" description="Helical" evidence="6">
    <location>
        <begin position="20"/>
        <end position="42"/>
    </location>
</feature>
<dbReference type="Pfam" id="PF07690">
    <property type="entry name" value="MFS_1"/>
    <property type="match status" value="1"/>
</dbReference>
<dbReference type="GO" id="GO:0030672">
    <property type="term" value="C:synaptic vesicle membrane"/>
    <property type="evidence" value="ECO:0007669"/>
    <property type="project" value="TreeGrafter"/>
</dbReference>
<dbReference type="InterPro" id="IPR036259">
    <property type="entry name" value="MFS_trans_sf"/>
</dbReference>
<dbReference type="InterPro" id="IPR050930">
    <property type="entry name" value="MFS_Vesicular_Transporter"/>
</dbReference>
<feature type="transmembrane region" description="Helical" evidence="6">
    <location>
        <begin position="188"/>
        <end position="209"/>
    </location>
</feature>
<dbReference type="AlphaFoldDB" id="A0A8T2JBZ5"/>
<feature type="transmembrane region" description="Helical" evidence="6">
    <location>
        <begin position="148"/>
        <end position="168"/>
    </location>
</feature>
<dbReference type="PANTHER" id="PTHR23506:SF31">
    <property type="entry name" value="CHROMAFFIN GRANULE AMINE TRANSPORTER"/>
    <property type="match status" value="1"/>
</dbReference>
<comment type="caution">
    <text evidence="8">The sequence shown here is derived from an EMBL/GenBank/DDBJ whole genome shotgun (WGS) entry which is preliminary data.</text>
</comment>
<evidence type="ECO:0000256" key="3">
    <source>
        <dbReference type="ARBA" id="ARBA00022692"/>
    </source>
</evidence>
<dbReference type="EMBL" id="JAACNH010000006">
    <property type="protein sequence ID" value="KAG8441097.1"/>
    <property type="molecule type" value="Genomic_DNA"/>
</dbReference>
<dbReference type="Proteomes" id="UP000812440">
    <property type="component" value="Chromosome 3"/>
</dbReference>
<evidence type="ECO:0000256" key="5">
    <source>
        <dbReference type="ARBA" id="ARBA00023136"/>
    </source>
</evidence>
<reference evidence="8" key="1">
    <citation type="thesis" date="2020" institute="ProQuest LLC" country="789 East Eisenhower Parkway, Ann Arbor, MI, USA">
        <title>Comparative Genomics and Chromosome Evolution.</title>
        <authorList>
            <person name="Mudd A.B."/>
        </authorList>
    </citation>
    <scope>NUCLEOTIDE SEQUENCE</scope>
    <source>
        <strain evidence="8">Female2</strain>
        <tissue evidence="8">Blood</tissue>
    </source>
</reference>
<evidence type="ECO:0000256" key="4">
    <source>
        <dbReference type="ARBA" id="ARBA00022989"/>
    </source>
</evidence>
<organism evidence="8 9">
    <name type="scientific">Hymenochirus boettgeri</name>
    <name type="common">Congo dwarf clawed frog</name>
    <dbReference type="NCBI Taxonomy" id="247094"/>
    <lineage>
        <taxon>Eukaryota</taxon>
        <taxon>Metazoa</taxon>
        <taxon>Chordata</taxon>
        <taxon>Craniata</taxon>
        <taxon>Vertebrata</taxon>
        <taxon>Euteleostomi</taxon>
        <taxon>Amphibia</taxon>
        <taxon>Batrachia</taxon>
        <taxon>Anura</taxon>
        <taxon>Pipoidea</taxon>
        <taxon>Pipidae</taxon>
        <taxon>Pipinae</taxon>
        <taxon>Hymenochirus</taxon>
    </lineage>
</organism>
<evidence type="ECO:0000259" key="7">
    <source>
        <dbReference type="PROSITE" id="PS50850"/>
    </source>
</evidence>
<evidence type="ECO:0000313" key="9">
    <source>
        <dbReference type="Proteomes" id="UP000812440"/>
    </source>
</evidence>
<evidence type="ECO:0000256" key="6">
    <source>
        <dbReference type="SAM" id="Phobius"/>
    </source>
</evidence>
<dbReference type="InterPro" id="IPR020846">
    <property type="entry name" value="MFS_dom"/>
</dbReference>
<dbReference type="InterPro" id="IPR011701">
    <property type="entry name" value="MFS"/>
</dbReference>
<dbReference type="GO" id="GO:0015842">
    <property type="term" value="P:aminergic neurotransmitter loading into synaptic vesicle"/>
    <property type="evidence" value="ECO:0007669"/>
    <property type="project" value="TreeGrafter"/>
</dbReference>
<keyword evidence="4 6" id="KW-1133">Transmembrane helix</keyword>
<evidence type="ECO:0000256" key="2">
    <source>
        <dbReference type="ARBA" id="ARBA00022448"/>
    </source>
</evidence>
<dbReference type="GO" id="GO:0005335">
    <property type="term" value="F:serotonin:sodium:chloride symporter activity"/>
    <property type="evidence" value="ECO:0007669"/>
    <property type="project" value="TreeGrafter"/>
</dbReference>
<keyword evidence="2" id="KW-0813">Transport</keyword>
<accession>A0A8T2JBZ5</accession>
<dbReference type="Gene3D" id="1.20.1250.20">
    <property type="entry name" value="MFS general substrate transporter like domains"/>
    <property type="match status" value="1"/>
</dbReference>
<dbReference type="OrthoDB" id="5086884at2759"/>
<keyword evidence="5 6" id="KW-0472">Membrane</keyword>